<protein>
    <recommendedName>
        <fullName evidence="2">DUF6534 domain-containing protein</fullName>
    </recommendedName>
</protein>
<evidence type="ECO:0000256" key="1">
    <source>
        <dbReference type="SAM" id="Phobius"/>
    </source>
</evidence>
<accession>A0A2A9NA40</accession>
<dbReference type="PANTHER" id="PTHR40465">
    <property type="entry name" value="CHROMOSOME 1, WHOLE GENOME SHOTGUN SEQUENCE"/>
    <property type="match status" value="1"/>
</dbReference>
<feature type="transmembrane region" description="Helical" evidence="1">
    <location>
        <begin position="78"/>
        <end position="101"/>
    </location>
</feature>
<evidence type="ECO:0000313" key="3">
    <source>
        <dbReference type="EMBL" id="PFH47885.1"/>
    </source>
</evidence>
<keyword evidence="1" id="KW-0472">Membrane</keyword>
<feature type="domain" description="DUF6534" evidence="2">
    <location>
        <begin position="154"/>
        <end position="240"/>
    </location>
</feature>
<feature type="transmembrane region" description="Helical" evidence="1">
    <location>
        <begin position="45"/>
        <end position="66"/>
    </location>
</feature>
<feature type="transmembrane region" description="Helical" evidence="1">
    <location>
        <begin position="147"/>
        <end position="169"/>
    </location>
</feature>
<dbReference type="Proteomes" id="UP000242287">
    <property type="component" value="Unassembled WGS sequence"/>
</dbReference>
<keyword evidence="1" id="KW-1133">Transmembrane helix</keyword>
<proteinExistence type="predicted"/>
<evidence type="ECO:0000259" key="2">
    <source>
        <dbReference type="Pfam" id="PF20152"/>
    </source>
</evidence>
<dbReference type="AlphaFoldDB" id="A0A2A9NA40"/>
<keyword evidence="1" id="KW-0812">Transmembrane</keyword>
<dbReference type="Pfam" id="PF20152">
    <property type="entry name" value="DUF6534"/>
    <property type="match status" value="1"/>
</dbReference>
<keyword evidence="4" id="KW-1185">Reference proteome</keyword>
<feature type="transmembrane region" description="Helical" evidence="1">
    <location>
        <begin position="108"/>
        <end position="135"/>
    </location>
</feature>
<reference evidence="3 4" key="1">
    <citation type="submission" date="2014-02" db="EMBL/GenBank/DDBJ databases">
        <title>Transposable element dynamics among asymbiotic and ectomycorrhizal Amanita fungi.</title>
        <authorList>
            <consortium name="DOE Joint Genome Institute"/>
            <person name="Hess J."/>
            <person name="Skrede I."/>
            <person name="Wolfe B."/>
            <person name="LaButti K."/>
            <person name="Ohm R.A."/>
            <person name="Grigoriev I.V."/>
            <person name="Pringle A."/>
        </authorList>
    </citation>
    <scope>NUCLEOTIDE SEQUENCE [LARGE SCALE GENOMIC DNA]</scope>
    <source>
        <strain evidence="3 4">SKay4041</strain>
    </source>
</reference>
<feature type="transmembrane region" description="Helical" evidence="1">
    <location>
        <begin position="189"/>
        <end position="211"/>
    </location>
</feature>
<evidence type="ECO:0000313" key="4">
    <source>
        <dbReference type="Proteomes" id="UP000242287"/>
    </source>
</evidence>
<feature type="transmembrane region" description="Helical" evidence="1">
    <location>
        <begin position="6"/>
        <end position="33"/>
    </location>
</feature>
<sequence length="331" mass="37235">MSSVQLLFGPLLIGSFLNMILYGVLVVQLFVYFQAYTKDARWIRLLMVYLFVLETINTGFTIATMYEPLVLHYGTPEATTFFPTVMSATPITMVFIAWRIWAINRSRLLTGAICLLALVAYGGGIWLTIMVIHIRRFSRKPELHWSALTWLLASAIADVLITITLTYSLSRRKTGFSNTDTYINKVIRLTVQTGMGTTIFAMLDVICFLVLPHTTINFIWDFTLSKLYTNALVSTLNARSWWRSNNVLFDTPSEYITATTVKEDGHDFHRLDAGKAVKLSRVHSSQAREEIPHTSHTSYHELVAELGLSPKGADGFVSDTSLSSHPLPSLV</sequence>
<dbReference type="OrthoDB" id="3265526at2759"/>
<dbReference type="STRING" id="703135.A0A2A9NA40"/>
<organism evidence="3 4">
    <name type="scientific">Amanita thiersii Skay4041</name>
    <dbReference type="NCBI Taxonomy" id="703135"/>
    <lineage>
        <taxon>Eukaryota</taxon>
        <taxon>Fungi</taxon>
        <taxon>Dikarya</taxon>
        <taxon>Basidiomycota</taxon>
        <taxon>Agaricomycotina</taxon>
        <taxon>Agaricomycetes</taxon>
        <taxon>Agaricomycetidae</taxon>
        <taxon>Agaricales</taxon>
        <taxon>Pluteineae</taxon>
        <taxon>Amanitaceae</taxon>
        <taxon>Amanita</taxon>
    </lineage>
</organism>
<dbReference type="PANTHER" id="PTHR40465:SF1">
    <property type="entry name" value="DUF6534 DOMAIN-CONTAINING PROTEIN"/>
    <property type="match status" value="1"/>
</dbReference>
<dbReference type="InterPro" id="IPR045339">
    <property type="entry name" value="DUF6534"/>
</dbReference>
<name>A0A2A9NA40_9AGAR</name>
<dbReference type="EMBL" id="KZ302086">
    <property type="protein sequence ID" value="PFH47885.1"/>
    <property type="molecule type" value="Genomic_DNA"/>
</dbReference>
<gene>
    <name evidence="3" type="ORF">AMATHDRAFT_87450</name>
</gene>